<dbReference type="SUPFAM" id="SSF55729">
    <property type="entry name" value="Acyl-CoA N-acyltransferases (Nat)"/>
    <property type="match status" value="1"/>
</dbReference>
<dbReference type="InterPro" id="IPR016181">
    <property type="entry name" value="Acyl_CoA_acyltransferase"/>
</dbReference>
<sequence>MESSVYLRPLQLTDIATYADWGADRRLCEHAGWTVDRPRSLHEAHWLRIIEEGRVLRLAAVRGDEVIGYVDLHGTDSDHRELGYVVGPSTRWGVGLGTAVARLGLQHAFTVLGLDWVDAEAAETNHASVRILQRLGLSETDDHGVDTYLGVSTPTRCFRISRESYLRQNPVPEGK</sequence>
<keyword evidence="3" id="KW-1185">Reference proteome</keyword>
<dbReference type="Proteomes" id="UP000295075">
    <property type="component" value="Unassembled WGS sequence"/>
</dbReference>
<dbReference type="InterPro" id="IPR000182">
    <property type="entry name" value="GNAT_dom"/>
</dbReference>
<accession>A0A4R4Q9B5</accession>
<evidence type="ECO:0000259" key="1">
    <source>
        <dbReference type="PROSITE" id="PS51186"/>
    </source>
</evidence>
<feature type="domain" description="N-acetyltransferase" evidence="1">
    <location>
        <begin position="5"/>
        <end position="160"/>
    </location>
</feature>
<reference evidence="2 3" key="1">
    <citation type="submission" date="2019-03" db="EMBL/GenBank/DDBJ databases">
        <title>Draft genome sequences of novel Actinobacteria.</title>
        <authorList>
            <person name="Sahin N."/>
            <person name="Ay H."/>
            <person name="Saygin H."/>
        </authorList>
    </citation>
    <scope>NUCLEOTIDE SEQUENCE [LARGE SCALE GENOMIC DNA]</scope>
    <source>
        <strain evidence="2 3">JCM 30547</strain>
    </source>
</reference>
<dbReference type="PANTHER" id="PTHR43328">
    <property type="entry name" value="ACETYLTRANSFERASE-RELATED"/>
    <property type="match status" value="1"/>
</dbReference>
<protein>
    <submittedName>
        <fullName evidence="2">N-acetyltransferase</fullName>
    </submittedName>
</protein>
<organism evidence="2 3">
    <name type="scientific">Kribbella albertanoniae</name>
    <dbReference type="NCBI Taxonomy" id="1266829"/>
    <lineage>
        <taxon>Bacteria</taxon>
        <taxon>Bacillati</taxon>
        <taxon>Actinomycetota</taxon>
        <taxon>Actinomycetes</taxon>
        <taxon>Propionibacteriales</taxon>
        <taxon>Kribbellaceae</taxon>
        <taxon>Kribbella</taxon>
    </lineage>
</organism>
<gene>
    <name evidence="2" type="ORF">E1261_10735</name>
</gene>
<dbReference type="PROSITE" id="PS51186">
    <property type="entry name" value="GNAT"/>
    <property type="match status" value="1"/>
</dbReference>
<keyword evidence="2" id="KW-0808">Transferase</keyword>
<dbReference type="AlphaFoldDB" id="A0A4R4Q9B5"/>
<dbReference type="EMBL" id="SMKA01000032">
    <property type="protein sequence ID" value="TDC31543.1"/>
    <property type="molecule type" value="Genomic_DNA"/>
</dbReference>
<proteinExistence type="predicted"/>
<dbReference type="RefSeq" id="WP_132405371.1">
    <property type="nucleotide sequence ID" value="NZ_SMKA01000032.1"/>
</dbReference>
<name>A0A4R4Q9B5_9ACTN</name>
<dbReference type="PANTHER" id="PTHR43328:SF1">
    <property type="entry name" value="N-ACETYLTRANSFERASE DOMAIN-CONTAINING PROTEIN"/>
    <property type="match status" value="1"/>
</dbReference>
<comment type="caution">
    <text evidence="2">The sequence shown here is derived from an EMBL/GenBank/DDBJ whole genome shotgun (WGS) entry which is preliminary data.</text>
</comment>
<dbReference type="OrthoDB" id="9795206at2"/>
<dbReference type="Pfam" id="PF13302">
    <property type="entry name" value="Acetyltransf_3"/>
    <property type="match status" value="1"/>
</dbReference>
<evidence type="ECO:0000313" key="2">
    <source>
        <dbReference type="EMBL" id="TDC31543.1"/>
    </source>
</evidence>
<dbReference type="Gene3D" id="3.40.630.30">
    <property type="match status" value="1"/>
</dbReference>
<dbReference type="GO" id="GO:0016747">
    <property type="term" value="F:acyltransferase activity, transferring groups other than amino-acyl groups"/>
    <property type="evidence" value="ECO:0007669"/>
    <property type="project" value="InterPro"/>
</dbReference>
<evidence type="ECO:0000313" key="3">
    <source>
        <dbReference type="Proteomes" id="UP000295075"/>
    </source>
</evidence>